<protein>
    <recommendedName>
        <fullName evidence="1">Polysaccharide pyruvyl transferase domain-containing protein</fullName>
    </recommendedName>
</protein>
<name>A0A552LIN5_9CHRO</name>
<feature type="domain" description="Polysaccharide pyruvyl transferase" evidence="1">
    <location>
        <begin position="28"/>
        <end position="216"/>
    </location>
</feature>
<dbReference type="Pfam" id="PF04230">
    <property type="entry name" value="PS_pyruv_trans"/>
    <property type="match status" value="1"/>
</dbReference>
<reference evidence="2 3" key="1">
    <citation type="submission" date="2019-01" db="EMBL/GenBank/DDBJ databases">
        <title>Coherence of Microcystis species and biogeography revealed through population genomics.</title>
        <authorList>
            <person name="Perez-Carrascal O.M."/>
            <person name="Terrat Y."/>
            <person name="Giani A."/>
            <person name="Fortin N."/>
            <person name="Tromas N."/>
            <person name="Shapiro B.J."/>
        </authorList>
    </citation>
    <scope>NUCLEOTIDE SEQUENCE [LARGE SCALE GENOMIC DNA]</scope>
    <source>
        <strain evidence="2">Mf_WU_F_19750830_S460</strain>
    </source>
</reference>
<evidence type="ECO:0000259" key="1">
    <source>
        <dbReference type="Pfam" id="PF04230"/>
    </source>
</evidence>
<proteinExistence type="predicted"/>
<evidence type="ECO:0000313" key="2">
    <source>
        <dbReference type="EMBL" id="TRV20074.1"/>
    </source>
</evidence>
<evidence type="ECO:0000313" key="3">
    <source>
        <dbReference type="Proteomes" id="UP000320730"/>
    </source>
</evidence>
<dbReference type="AlphaFoldDB" id="A0A552LIN5"/>
<comment type="caution">
    <text evidence="2">The sequence shown here is derived from an EMBL/GenBank/DDBJ whole genome shotgun (WGS) entry which is preliminary data.</text>
</comment>
<dbReference type="InterPro" id="IPR007345">
    <property type="entry name" value="Polysacch_pyruvyl_Trfase"/>
</dbReference>
<sequence>MKTIVNYHVIDPKNIGDLFSSPVHYFEFPGYEVIKRDIRTLDKSSAPEDSESFLNHHAIVGGGGLMFDRFLHNFQRLQAGKNGNSLILWGAGQQSYNFKNSGDNFSPYNASNFDYKPYLTDFNLTGIRDYNQGYDWVPCVSCMDKAFDNDYSIQHDFVVFSHKKFQIKIDSFPRMTNEDNNFEKIISFLASGETILTSSFHGAYWGTLLGRKVLAFPFTSKFLTLKHPVAMYTGIRWKNSKREIKILGKTLYPRFNESKFLCSTDNWRSHLKSCQSYPESLSECRNRNNWFYQQVMNHLRELS</sequence>
<dbReference type="EMBL" id="SFAN01000121">
    <property type="protein sequence ID" value="TRV20074.1"/>
    <property type="molecule type" value="Genomic_DNA"/>
</dbReference>
<dbReference type="Proteomes" id="UP000320730">
    <property type="component" value="Unassembled WGS sequence"/>
</dbReference>
<accession>A0A552LIN5</accession>
<organism evidence="2 3">
    <name type="scientific">Microcystis flos-aquae Mf_WU_F_19750830_S460</name>
    <dbReference type="NCBI Taxonomy" id="2486237"/>
    <lineage>
        <taxon>Bacteria</taxon>
        <taxon>Bacillati</taxon>
        <taxon>Cyanobacteriota</taxon>
        <taxon>Cyanophyceae</taxon>
        <taxon>Oscillatoriophycideae</taxon>
        <taxon>Chroococcales</taxon>
        <taxon>Microcystaceae</taxon>
        <taxon>Microcystis</taxon>
    </lineage>
</organism>
<gene>
    <name evidence="2" type="ORF">EWV40_14040</name>
</gene>